<name>A0A6J5TSD6_PRUAR</name>
<keyword evidence="1" id="KW-0812">Transmembrane</keyword>
<reference evidence="2 3" key="1">
    <citation type="submission" date="2020-05" db="EMBL/GenBank/DDBJ databases">
        <authorList>
            <person name="Campoy J."/>
            <person name="Schneeberger K."/>
            <person name="Spophaly S."/>
        </authorList>
    </citation>
    <scope>NUCLEOTIDE SEQUENCE [LARGE SCALE GENOMIC DNA]</scope>
    <source>
        <strain evidence="2">PruArmRojPasFocal</strain>
    </source>
</reference>
<accession>A0A6J5TSD6</accession>
<evidence type="ECO:0000313" key="2">
    <source>
        <dbReference type="EMBL" id="CAB4266901.1"/>
    </source>
</evidence>
<evidence type="ECO:0000256" key="1">
    <source>
        <dbReference type="SAM" id="Phobius"/>
    </source>
</evidence>
<protein>
    <submittedName>
        <fullName evidence="2">Uncharacterized protein</fullName>
    </submittedName>
</protein>
<proteinExistence type="predicted"/>
<organism evidence="2 3">
    <name type="scientific">Prunus armeniaca</name>
    <name type="common">Apricot</name>
    <name type="synonym">Armeniaca vulgaris</name>
    <dbReference type="NCBI Taxonomy" id="36596"/>
    <lineage>
        <taxon>Eukaryota</taxon>
        <taxon>Viridiplantae</taxon>
        <taxon>Streptophyta</taxon>
        <taxon>Embryophyta</taxon>
        <taxon>Tracheophyta</taxon>
        <taxon>Spermatophyta</taxon>
        <taxon>Magnoliopsida</taxon>
        <taxon>eudicotyledons</taxon>
        <taxon>Gunneridae</taxon>
        <taxon>Pentapetalae</taxon>
        <taxon>rosids</taxon>
        <taxon>fabids</taxon>
        <taxon>Rosales</taxon>
        <taxon>Rosaceae</taxon>
        <taxon>Amygdaloideae</taxon>
        <taxon>Amygdaleae</taxon>
        <taxon>Prunus</taxon>
    </lineage>
</organism>
<keyword evidence="1" id="KW-0472">Membrane</keyword>
<keyword evidence="1" id="KW-1133">Transmembrane helix</keyword>
<dbReference type="Proteomes" id="UP000507222">
    <property type="component" value="Unassembled WGS sequence"/>
</dbReference>
<dbReference type="EMBL" id="CAEKDK010000001">
    <property type="protein sequence ID" value="CAB4266901.1"/>
    <property type="molecule type" value="Genomic_DNA"/>
</dbReference>
<evidence type="ECO:0000313" key="3">
    <source>
        <dbReference type="Proteomes" id="UP000507222"/>
    </source>
</evidence>
<feature type="transmembrane region" description="Helical" evidence="1">
    <location>
        <begin position="12"/>
        <end position="32"/>
    </location>
</feature>
<dbReference type="AlphaFoldDB" id="A0A6J5TSD6"/>
<gene>
    <name evidence="2" type="ORF">CURHAP_LOCUS9430</name>
</gene>
<sequence>MGREKGTRGRRRGAVVLEYTWAITFFSLSWAVRATGFWEGADRSRTRVAHGSVVHRVDGGLWGALWSLLTSSLLDGCVSRSGPGRSRDPSSVGGSMSRQWYAGRVGRNTSALSSYTCAGMSTAGWSKYCGYYQQQKNVNVTAWYYSHMF</sequence>